<protein>
    <submittedName>
        <fullName evidence="2">Uncharacterized protein</fullName>
    </submittedName>
</protein>
<dbReference type="EMBL" id="RBXX01000002">
    <property type="protein sequence ID" value="RKT82514.1"/>
    <property type="molecule type" value="Genomic_DNA"/>
</dbReference>
<accession>A0A1I5JFD9</accession>
<reference evidence="1 4" key="2">
    <citation type="submission" date="2018-10" db="EMBL/GenBank/DDBJ databases">
        <title>Sequencing the genomes of 1000 actinobacteria strains.</title>
        <authorList>
            <person name="Klenk H.-P."/>
        </authorList>
    </citation>
    <scope>NUCLEOTIDE SEQUENCE [LARGE SCALE GENOMIC DNA]</scope>
    <source>
        <strain evidence="1 4">DSM 45119</strain>
    </source>
</reference>
<evidence type="ECO:0000313" key="2">
    <source>
        <dbReference type="EMBL" id="SFO71507.1"/>
    </source>
</evidence>
<name>A0A1I5JFD9_9PSEU</name>
<evidence type="ECO:0000313" key="3">
    <source>
        <dbReference type="Proteomes" id="UP000199398"/>
    </source>
</evidence>
<dbReference type="AlphaFoldDB" id="A0A1I5JFD9"/>
<gene>
    <name evidence="1" type="ORF">ATL45_0762</name>
    <name evidence="2" type="ORF">SAMN05421805_12287</name>
</gene>
<organism evidence="2 3">
    <name type="scientific">Saccharopolyspora antimicrobica</name>
    <dbReference type="NCBI Taxonomy" id="455193"/>
    <lineage>
        <taxon>Bacteria</taxon>
        <taxon>Bacillati</taxon>
        <taxon>Actinomycetota</taxon>
        <taxon>Actinomycetes</taxon>
        <taxon>Pseudonocardiales</taxon>
        <taxon>Pseudonocardiaceae</taxon>
        <taxon>Saccharopolyspora</taxon>
    </lineage>
</organism>
<keyword evidence="4" id="KW-1185">Reference proteome</keyword>
<reference evidence="2 3" key="1">
    <citation type="submission" date="2016-10" db="EMBL/GenBank/DDBJ databases">
        <authorList>
            <person name="de Groot N.N."/>
        </authorList>
    </citation>
    <scope>NUCLEOTIDE SEQUENCE [LARGE SCALE GENOMIC DNA]</scope>
    <source>
        <strain evidence="2 3">CPCC 201259</strain>
    </source>
</reference>
<dbReference type="Proteomes" id="UP000199398">
    <property type="component" value="Unassembled WGS sequence"/>
</dbReference>
<evidence type="ECO:0000313" key="1">
    <source>
        <dbReference type="EMBL" id="RKT82514.1"/>
    </source>
</evidence>
<sequence>MRLAAHAVTAGAGRGAASRLRFRTGKTGVSSPGVAGQFAMRVVGVQLTGKFTALAM</sequence>
<proteinExistence type="predicted"/>
<dbReference type="EMBL" id="FOUP01000022">
    <property type="protein sequence ID" value="SFO71507.1"/>
    <property type="molecule type" value="Genomic_DNA"/>
</dbReference>
<dbReference type="Proteomes" id="UP000270697">
    <property type="component" value="Unassembled WGS sequence"/>
</dbReference>
<evidence type="ECO:0000313" key="4">
    <source>
        <dbReference type="Proteomes" id="UP000270697"/>
    </source>
</evidence>